<keyword evidence="2" id="KW-1185">Reference proteome</keyword>
<evidence type="ECO:0000313" key="2">
    <source>
        <dbReference type="Proteomes" id="UP000198577"/>
    </source>
</evidence>
<accession>A0A1I5W5C2</accession>
<dbReference type="Pfam" id="PF06089">
    <property type="entry name" value="Asparaginase_II"/>
    <property type="match status" value="1"/>
</dbReference>
<dbReference type="InterPro" id="IPR010349">
    <property type="entry name" value="Asparaginase_II"/>
</dbReference>
<dbReference type="PANTHER" id="PTHR42110">
    <property type="entry name" value="L-ASPARAGINASE, PUTATIVE (AFU_ORTHOLOGUE AFUA_3G11890)-RELATED"/>
    <property type="match status" value="1"/>
</dbReference>
<sequence>MSEVLVEEYRGEIVENVHRGFICGISDSGEVVYSVGEPERVTFMRSTAKPIQAIPVFKLGLIEKYGLEGREAAILCASHMAEPFHIEVLESIMNKTGIPEDLLICSAEPRRIYHNCAGKHLGILMLCKELGYKMEDYWSIDHPVQQLIREHIAIISGYPEEDIQIGVDGCGVPVFAMPLIFIANAYLRLACPDLIRDAQIRSAVEKITRLMNAYPEMIAGTNRVCSLLLQDDNIVAKGGAMGVYCFGLKKERLGFVLKIEDGSSDEWGIIIAAILEQIGYDNKDTIQRLREAFPDEIKNDNCRIVGTRKVKFRLG</sequence>
<dbReference type="Proteomes" id="UP000198577">
    <property type="component" value="Unassembled WGS sequence"/>
</dbReference>
<organism evidence="1 2">
    <name type="scientific">Caldicoprobacter faecalis</name>
    <dbReference type="NCBI Taxonomy" id="937334"/>
    <lineage>
        <taxon>Bacteria</taxon>
        <taxon>Bacillati</taxon>
        <taxon>Bacillota</taxon>
        <taxon>Clostridia</taxon>
        <taxon>Caldicoprobacterales</taxon>
        <taxon>Caldicoprobacteraceae</taxon>
        <taxon>Caldicoprobacter</taxon>
    </lineage>
</organism>
<dbReference type="EMBL" id="FOXR01000014">
    <property type="protein sequence ID" value="SFQ14930.1"/>
    <property type="molecule type" value="Genomic_DNA"/>
</dbReference>
<gene>
    <name evidence="1" type="ORF">SAMN05444406_11426</name>
</gene>
<evidence type="ECO:0000313" key="1">
    <source>
        <dbReference type="EMBL" id="SFQ14930.1"/>
    </source>
</evidence>
<name>A0A1I5W5C2_9FIRM</name>
<proteinExistence type="predicted"/>
<dbReference type="AlphaFoldDB" id="A0A1I5W5C2"/>
<dbReference type="STRING" id="937334.SAMN05444406_11426"/>
<reference evidence="1 2" key="1">
    <citation type="submission" date="2016-10" db="EMBL/GenBank/DDBJ databases">
        <authorList>
            <person name="de Groot N.N."/>
        </authorList>
    </citation>
    <scope>NUCLEOTIDE SEQUENCE [LARGE SCALE GENOMIC DNA]</scope>
    <source>
        <strain evidence="1 2">DSM 20678</strain>
    </source>
</reference>
<protein>
    <submittedName>
        <fullName evidence="1">Asparaginase</fullName>
    </submittedName>
</protein>
<dbReference type="PANTHER" id="PTHR42110:SF1">
    <property type="entry name" value="L-ASPARAGINASE, PUTATIVE (AFU_ORTHOLOGUE AFUA_3G11890)-RELATED"/>
    <property type="match status" value="1"/>
</dbReference>